<organism evidence="1 2">
    <name type="scientific">Cricetulus griseus</name>
    <name type="common">Chinese hamster</name>
    <name type="synonym">Cricetulus barabensis griseus</name>
    <dbReference type="NCBI Taxonomy" id="10029"/>
    <lineage>
        <taxon>Eukaryota</taxon>
        <taxon>Metazoa</taxon>
        <taxon>Chordata</taxon>
        <taxon>Craniata</taxon>
        <taxon>Vertebrata</taxon>
        <taxon>Euteleostomi</taxon>
        <taxon>Mammalia</taxon>
        <taxon>Eutheria</taxon>
        <taxon>Euarchontoglires</taxon>
        <taxon>Glires</taxon>
        <taxon>Rodentia</taxon>
        <taxon>Myomorpha</taxon>
        <taxon>Muroidea</taxon>
        <taxon>Cricetidae</taxon>
        <taxon>Cricetinae</taxon>
        <taxon>Cricetulus</taxon>
    </lineage>
</organism>
<gene>
    <name evidence="1" type="ORF">I79_017361</name>
</gene>
<evidence type="ECO:0000313" key="1">
    <source>
        <dbReference type="EMBL" id="EGW03845.1"/>
    </source>
</evidence>
<name>G3I1U3_CRIGR</name>
<protein>
    <submittedName>
        <fullName evidence="1">Uncharacterized protein</fullName>
    </submittedName>
</protein>
<accession>G3I1U3</accession>
<evidence type="ECO:0000313" key="2">
    <source>
        <dbReference type="Proteomes" id="UP000001075"/>
    </source>
</evidence>
<dbReference type="EMBL" id="JH001092">
    <property type="protein sequence ID" value="EGW03845.1"/>
    <property type="molecule type" value="Genomic_DNA"/>
</dbReference>
<dbReference type="InParanoid" id="G3I1U3"/>
<proteinExistence type="predicted"/>
<dbReference type="AlphaFoldDB" id="G3I1U3"/>
<reference evidence="2" key="1">
    <citation type="journal article" date="2011" name="Nat. Biotechnol.">
        <title>The genomic sequence of the Chinese hamster ovary (CHO)-K1 cell line.</title>
        <authorList>
            <person name="Xu X."/>
            <person name="Nagarajan H."/>
            <person name="Lewis N.E."/>
            <person name="Pan S."/>
            <person name="Cai Z."/>
            <person name="Liu X."/>
            <person name="Chen W."/>
            <person name="Xie M."/>
            <person name="Wang W."/>
            <person name="Hammond S."/>
            <person name="Andersen M.R."/>
            <person name="Neff N."/>
            <person name="Passarelli B."/>
            <person name="Koh W."/>
            <person name="Fan H.C."/>
            <person name="Wang J."/>
            <person name="Gui Y."/>
            <person name="Lee K.H."/>
            <person name="Betenbaugh M.J."/>
            <person name="Quake S.R."/>
            <person name="Famili I."/>
            <person name="Palsson B.O."/>
            <person name="Wang J."/>
        </authorList>
    </citation>
    <scope>NUCLEOTIDE SEQUENCE [LARGE SCALE GENOMIC DNA]</scope>
    <source>
        <strain evidence="2">CHO K1 cell line</strain>
    </source>
</reference>
<sequence length="56" mass="6211">MPYFWADPREAVATSTGFLWTQVLFYTRNGQGSLGIPSAFLQPDSTGKHHKAHMAS</sequence>
<dbReference type="Proteomes" id="UP000001075">
    <property type="component" value="Unassembled WGS sequence"/>
</dbReference>